<dbReference type="Proteomes" id="UP000184301">
    <property type="component" value="Unassembled WGS sequence"/>
</dbReference>
<dbReference type="PANTHER" id="PTHR47893:SF1">
    <property type="entry name" value="REGULATORY PROTEIN PCHR"/>
    <property type="match status" value="1"/>
</dbReference>
<keyword evidence="5" id="KW-1185">Reference proteome</keyword>
<feature type="domain" description="HTH araC/xylS-type" evidence="3">
    <location>
        <begin position="221"/>
        <end position="319"/>
    </location>
</feature>
<keyword evidence="2" id="KW-0804">Transcription</keyword>
<dbReference type="Pfam" id="PF12833">
    <property type="entry name" value="HTH_18"/>
    <property type="match status" value="1"/>
</dbReference>
<protein>
    <submittedName>
        <fullName evidence="4">Transcriptional regulator, AraC family</fullName>
    </submittedName>
</protein>
<evidence type="ECO:0000259" key="3">
    <source>
        <dbReference type="PROSITE" id="PS01124"/>
    </source>
</evidence>
<evidence type="ECO:0000256" key="2">
    <source>
        <dbReference type="ARBA" id="ARBA00023163"/>
    </source>
</evidence>
<dbReference type="Gene3D" id="1.10.10.60">
    <property type="entry name" value="Homeodomain-like"/>
    <property type="match status" value="2"/>
</dbReference>
<gene>
    <name evidence="4" type="ORF">SAMN02745243_03192</name>
</gene>
<dbReference type="SUPFAM" id="SSF46689">
    <property type="entry name" value="Homeodomain-like"/>
    <property type="match status" value="1"/>
</dbReference>
<dbReference type="GO" id="GO:0003700">
    <property type="term" value="F:DNA-binding transcription factor activity"/>
    <property type="evidence" value="ECO:0007669"/>
    <property type="project" value="InterPro"/>
</dbReference>
<evidence type="ECO:0000313" key="4">
    <source>
        <dbReference type="EMBL" id="SHK54583.1"/>
    </source>
</evidence>
<dbReference type="InterPro" id="IPR009057">
    <property type="entry name" value="Homeodomain-like_sf"/>
</dbReference>
<evidence type="ECO:0000256" key="1">
    <source>
        <dbReference type="ARBA" id="ARBA00023015"/>
    </source>
</evidence>
<dbReference type="InterPro" id="IPR053142">
    <property type="entry name" value="PchR_regulatory_protein"/>
</dbReference>
<reference evidence="4 5" key="1">
    <citation type="submission" date="2016-11" db="EMBL/GenBank/DDBJ databases">
        <authorList>
            <person name="Jaros S."/>
            <person name="Januszkiewicz K."/>
            <person name="Wedrychowicz H."/>
        </authorList>
    </citation>
    <scope>NUCLEOTIDE SEQUENCE [LARGE SCALE GENOMIC DNA]</scope>
    <source>
        <strain evidence="4 5">DSM 15480</strain>
    </source>
</reference>
<dbReference type="PANTHER" id="PTHR47893">
    <property type="entry name" value="REGULATORY PROTEIN PCHR"/>
    <property type="match status" value="1"/>
</dbReference>
<dbReference type="InterPro" id="IPR018060">
    <property type="entry name" value="HTH_AraC"/>
</dbReference>
<dbReference type="SMART" id="SM00342">
    <property type="entry name" value="HTH_ARAC"/>
    <property type="match status" value="1"/>
</dbReference>
<dbReference type="EMBL" id="FQZY01000057">
    <property type="protein sequence ID" value="SHK54583.1"/>
    <property type="molecule type" value="Genomic_DNA"/>
</dbReference>
<keyword evidence="1" id="KW-0805">Transcription regulation</keyword>
<dbReference type="PROSITE" id="PS01124">
    <property type="entry name" value="HTH_ARAC_FAMILY_2"/>
    <property type="match status" value="1"/>
</dbReference>
<sequence length="328" mass="37935">MKAETKNLPEPCLVQLDFQPCACKETLNLEGVCYEPPKDLGEGYYWYYEKEGMFAIAVLDLRLKQDKVLEYQQQDFISINYYDTISAEELSPYKRLNANCIRGHVSNSQMFRARYHKNVPIHGIELMLMPGYYHDYLEQKYPNQFSDPKSAFLSIDGITDFPQLVLLMRQLQTFQGTGISAHLFYESKVTEALSLIIEKSKEHKGFTPSGDLSKDDLINLDAVKSYINDHFAFDIKADHLTKIACMGQTKLRYSFKKYYGYTITEYIQNRRIAHAEYLLIGTDFTISQIAEAVGYYHSGRFASLFQKNTGLYPDEYRKIMKSVSVGRN</sequence>
<dbReference type="RefSeq" id="WP_073112269.1">
    <property type="nucleotide sequence ID" value="NZ_FQZY01000057.1"/>
</dbReference>
<dbReference type="GO" id="GO:0043565">
    <property type="term" value="F:sequence-specific DNA binding"/>
    <property type="evidence" value="ECO:0007669"/>
    <property type="project" value="InterPro"/>
</dbReference>
<organism evidence="4 5">
    <name type="scientific">Hespellia stercorisuis DSM 15480</name>
    <dbReference type="NCBI Taxonomy" id="1121950"/>
    <lineage>
        <taxon>Bacteria</taxon>
        <taxon>Bacillati</taxon>
        <taxon>Bacillota</taxon>
        <taxon>Clostridia</taxon>
        <taxon>Lachnospirales</taxon>
        <taxon>Lachnospiraceae</taxon>
        <taxon>Hespellia</taxon>
    </lineage>
</organism>
<evidence type="ECO:0000313" key="5">
    <source>
        <dbReference type="Proteomes" id="UP000184301"/>
    </source>
</evidence>
<accession>A0A1M6TCB7</accession>
<proteinExistence type="predicted"/>
<dbReference type="OrthoDB" id="3177689at2"/>
<dbReference type="STRING" id="1121950.SAMN02745243_03192"/>
<dbReference type="AlphaFoldDB" id="A0A1M6TCB7"/>
<name>A0A1M6TCB7_9FIRM</name>